<sequence length="350" mass="38237">MYHDLDGDLFRAWQLLHELSEQNSHNHKMAAALHSQADSLKTQTASASTGFSLRRFNVDISKEVFESELERQNAQVIIENHTLLQENKQLSVLLKEYEHTMDTVMSKFRGHALAAQQHELTLTRHYEALLRAQETATLESDLSSNTATSQSLQRLSESLRALLRSLSGEDPSSPHAPPTPPSGPSPALAPLLDPAGPSDWALEREAEIARLEAENEGLRRLLGIDSGAAEANGWLADEARERERALSAQLRALAARAPPPDPLAHALAFGTGGLMQMQMGPAPPPQQQRALELGPGPQALRAVGPQGRRTSMFGTRGRGAAGPQIWEGLTHQPSMPERQWQSAQNADLGR</sequence>
<dbReference type="HOGENOM" id="CLU_052711_0_0_1"/>
<keyword evidence="4" id="KW-1185">Reference proteome</keyword>
<feature type="compositionally biased region" description="Pro residues" evidence="2">
    <location>
        <begin position="174"/>
        <end position="184"/>
    </location>
</feature>
<feature type="region of interest" description="Disordered" evidence="2">
    <location>
        <begin position="303"/>
        <end position="350"/>
    </location>
</feature>
<evidence type="ECO:0000313" key="3">
    <source>
        <dbReference type="EMBL" id="EMD42331.1"/>
    </source>
</evidence>
<feature type="compositionally biased region" description="Low complexity" evidence="2">
    <location>
        <begin position="185"/>
        <end position="197"/>
    </location>
</feature>
<feature type="region of interest" description="Disordered" evidence="2">
    <location>
        <begin position="166"/>
        <end position="197"/>
    </location>
</feature>
<feature type="coiled-coil region" evidence="1">
    <location>
        <begin position="201"/>
        <end position="256"/>
    </location>
</feature>
<dbReference type="SUPFAM" id="SSF56954">
    <property type="entry name" value="Outer membrane efflux proteins (OEP)"/>
    <property type="match status" value="1"/>
</dbReference>
<dbReference type="AlphaFoldDB" id="M2RTP4"/>
<dbReference type="STRING" id="914234.M2RTP4"/>
<evidence type="ECO:0000313" key="4">
    <source>
        <dbReference type="Proteomes" id="UP000016930"/>
    </source>
</evidence>
<dbReference type="EMBL" id="KB445791">
    <property type="protein sequence ID" value="EMD42331.1"/>
    <property type="molecule type" value="Genomic_DNA"/>
</dbReference>
<dbReference type="OrthoDB" id="21214at2759"/>
<evidence type="ECO:0000256" key="1">
    <source>
        <dbReference type="SAM" id="Coils"/>
    </source>
</evidence>
<protein>
    <submittedName>
        <fullName evidence="3">Uncharacterized protein</fullName>
    </submittedName>
</protein>
<organism evidence="3 4">
    <name type="scientific">Ceriporiopsis subvermispora (strain B)</name>
    <name type="common">White-rot fungus</name>
    <name type="synonym">Gelatoporia subvermispora</name>
    <dbReference type="NCBI Taxonomy" id="914234"/>
    <lineage>
        <taxon>Eukaryota</taxon>
        <taxon>Fungi</taxon>
        <taxon>Dikarya</taxon>
        <taxon>Basidiomycota</taxon>
        <taxon>Agaricomycotina</taxon>
        <taxon>Agaricomycetes</taxon>
        <taxon>Polyporales</taxon>
        <taxon>Gelatoporiaceae</taxon>
        <taxon>Gelatoporia</taxon>
    </lineage>
</organism>
<feature type="compositionally biased region" description="Polar residues" evidence="2">
    <location>
        <begin position="339"/>
        <end position="350"/>
    </location>
</feature>
<proteinExistence type="predicted"/>
<dbReference type="PANTHER" id="PTHR39472:SF1">
    <property type="entry name" value="EXPRESSED PROTEIN"/>
    <property type="match status" value="1"/>
</dbReference>
<dbReference type="Proteomes" id="UP000016930">
    <property type="component" value="Unassembled WGS sequence"/>
</dbReference>
<dbReference type="PANTHER" id="PTHR39472">
    <property type="entry name" value="EXPRESSED PROTEIN"/>
    <property type="match status" value="1"/>
</dbReference>
<keyword evidence="1" id="KW-0175">Coiled coil</keyword>
<accession>M2RTP4</accession>
<reference evidence="3 4" key="1">
    <citation type="journal article" date="2012" name="Proc. Natl. Acad. Sci. U.S.A.">
        <title>Comparative genomics of Ceriporiopsis subvermispora and Phanerochaete chrysosporium provide insight into selective ligninolysis.</title>
        <authorList>
            <person name="Fernandez-Fueyo E."/>
            <person name="Ruiz-Duenas F.J."/>
            <person name="Ferreira P."/>
            <person name="Floudas D."/>
            <person name="Hibbett D.S."/>
            <person name="Canessa P."/>
            <person name="Larrondo L.F."/>
            <person name="James T.Y."/>
            <person name="Seelenfreund D."/>
            <person name="Lobos S."/>
            <person name="Polanco R."/>
            <person name="Tello M."/>
            <person name="Honda Y."/>
            <person name="Watanabe T."/>
            <person name="Watanabe T."/>
            <person name="Ryu J.S."/>
            <person name="Kubicek C.P."/>
            <person name="Schmoll M."/>
            <person name="Gaskell J."/>
            <person name="Hammel K.E."/>
            <person name="St John F.J."/>
            <person name="Vanden Wymelenberg A."/>
            <person name="Sabat G."/>
            <person name="Splinter BonDurant S."/>
            <person name="Syed K."/>
            <person name="Yadav J.S."/>
            <person name="Doddapaneni H."/>
            <person name="Subramanian V."/>
            <person name="Lavin J.L."/>
            <person name="Oguiza J.A."/>
            <person name="Perez G."/>
            <person name="Pisabarro A.G."/>
            <person name="Ramirez L."/>
            <person name="Santoyo F."/>
            <person name="Master E."/>
            <person name="Coutinho P.M."/>
            <person name="Henrissat B."/>
            <person name="Lombard V."/>
            <person name="Magnuson J.K."/>
            <person name="Kuees U."/>
            <person name="Hori C."/>
            <person name="Igarashi K."/>
            <person name="Samejima M."/>
            <person name="Held B.W."/>
            <person name="Barry K.W."/>
            <person name="LaButti K.M."/>
            <person name="Lapidus A."/>
            <person name="Lindquist E.A."/>
            <person name="Lucas S.M."/>
            <person name="Riley R."/>
            <person name="Salamov A.A."/>
            <person name="Hoffmeister D."/>
            <person name="Schwenk D."/>
            <person name="Hadar Y."/>
            <person name="Yarden O."/>
            <person name="de Vries R.P."/>
            <person name="Wiebenga A."/>
            <person name="Stenlid J."/>
            <person name="Eastwood D."/>
            <person name="Grigoriev I.V."/>
            <person name="Berka R.M."/>
            <person name="Blanchette R.A."/>
            <person name="Kersten P."/>
            <person name="Martinez A.T."/>
            <person name="Vicuna R."/>
            <person name="Cullen D."/>
        </authorList>
    </citation>
    <scope>NUCLEOTIDE SEQUENCE [LARGE SCALE GENOMIC DNA]</scope>
    <source>
        <strain evidence="3 4">B</strain>
    </source>
</reference>
<name>M2RTP4_CERS8</name>
<evidence type="ECO:0000256" key="2">
    <source>
        <dbReference type="SAM" id="MobiDB-lite"/>
    </source>
</evidence>
<gene>
    <name evidence="3" type="ORF">CERSUDRAFT_90948</name>
</gene>